<dbReference type="AlphaFoldDB" id="A0A821W568"/>
<keyword evidence="3" id="KW-1185">Reference proteome</keyword>
<feature type="region of interest" description="Disordered" evidence="1">
    <location>
        <begin position="1"/>
        <end position="82"/>
    </location>
</feature>
<evidence type="ECO:0000313" key="2">
    <source>
        <dbReference type="EMBL" id="CAF4919802.1"/>
    </source>
</evidence>
<proteinExistence type="predicted"/>
<comment type="caution">
    <text evidence="2">The sequence shown here is derived from an EMBL/GenBank/DDBJ whole genome shotgun (WGS) entry which is preliminary data.</text>
</comment>
<reference evidence="2" key="1">
    <citation type="submission" date="2021-02" db="EMBL/GenBank/DDBJ databases">
        <authorList>
            <person name="Steward A R."/>
        </authorList>
    </citation>
    <scope>NUCLEOTIDE SEQUENCE</scope>
</reference>
<sequence>MTTDKPRVASQDGSRCMSPVARHSVTPGSYTDAPIRAASKIPKERESTGDEPSQAAPRTVLSPTEPTASPHREASTVATRLTASVEPKGVTLYDATILSESEGEAPAARSMPKTVATTENA</sequence>
<protein>
    <submittedName>
        <fullName evidence="2">Uncharacterized protein</fullName>
    </submittedName>
</protein>
<organism evidence="2 3">
    <name type="scientific">Pieris macdunnoughi</name>
    <dbReference type="NCBI Taxonomy" id="345717"/>
    <lineage>
        <taxon>Eukaryota</taxon>
        <taxon>Metazoa</taxon>
        <taxon>Ecdysozoa</taxon>
        <taxon>Arthropoda</taxon>
        <taxon>Hexapoda</taxon>
        <taxon>Insecta</taxon>
        <taxon>Pterygota</taxon>
        <taxon>Neoptera</taxon>
        <taxon>Endopterygota</taxon>
        <taxon>Lepidoptera</taxon>
        <taxon>Glossata</taxon>
        <taxon>Ditrysia</taxon>
        <taxon>Papilionoidea</taxon>
        <taxon>Pieridae</taxon>
        <taxon>Pierinae</taxon>
        <taxon>Pieris</taxon>
    </lineage>
</organism>
<dbReference type="EMBL" id="CAJOBZ010000053">
    <property type="protein sequence ID" value="CAF4919802.1"/>
    <property type="molecule type" value="Genomic_DNA"/>
</dbReference>
<feature type="region of interest" description="Disordered" evidence="1">
    <location>
        <begin position="97"/>
        <end position="121"/>
    </location>
</feature>
<evidence type="ECO:0000313" key="3">
    <source>
        <dbReference type="Proteomes" id="UP000663880"/>
    </source>
</evidence>
<gene>
    <name evidence="2" type="ORF">PMACD_LOCUS12915</name>
</gene>
<accession>A0A821W568</accession>
<evidence type="ECO:0000256" key="1">
    <source>
        <dbReference type="SAM" id="MobiDB-lite"/>
    </source>
</evidence>
<dbReference type="Proteomes" id="UP000663880">
    <property type="component" value="Unassembled WGS sequence"/>
</dbReference>
<name>A0A821W568_9NEOP</name>